<dbReference type="InterPro" id="IPR008271">
    <property type="entry name" value="Ser/Thr_kinase_AS"/>
</dbReference>
<name>A0A4P9WZT8_9FUNG</name>
<dbReference type="PRINTS" id="PR00109">
    <property type="entry name" value="TYRKINASE"/>
</dbReference>
<dbReference type="Gene3D" id="1.10.510.10">
    <property type="entry name" value="Transferase(Phosphotransferase) domain 1"/>
    <property type="match status" value="1"/>
</dbReference>
<dbReference type="EC" id="2.7.11.1" evidence="1"/>
<dbReference type="PANTHER" id="PTHR44899:SF3">
    <property type="entry name" value="SERINE_THREONINE-PROTEIN KINASE NEK1"/>
    <property type="match status" value="1"/>
</dbReference>
<keyword evidence="6" id="KW-0067">ATP-binding</keyword>
<dbReference type="SMART" id="SM00220">
    <property type="entry name" value="S_TKc"/>
    <property type="match status" value="1"/>
</dbReference>
<sequence>MAVVKTLTQVQHPHIIQFVTAFQSTPHLMIVTSYADRGDLHDHIRTSNYHTSLTQTLTWMVQLTSALEYLHRKHIIHRDVKTKNIFLDGPSLQIRLGDFGISRVMESSHQLASTAVGTPFYLAPEVYAGERYSAAVDIWASGCVLYEVMTKRYAFEARSMQQLICHVKTGHHGPLPNTCPRLVRQLIAALLKPAPRERPHAGQIHRAVHKVLDALAATRSTPPGPSPDRGLPYAVGHPVIVGLPPCPRRLPNPAPRVRAPAISIAAVSLNPSPLHGASPPPARAARHRPPRRSSNGPAQTRSRSRSRSRSPPRPRFSTRGDARFSPSQPLAPSRAAADGGVRPAESAAVSHRCAGPGAGAPRASDPCASDDPSSRQPSACRRPIDEERKVMVQAGVDLPALDDPAPPYSPPLDGRIVAAPSVYHRLETIRDGVEKALGATRFDRLLDIGTLGEPAVPSWSARDGCAWRPGAKRLTGMNLV</sequence>
<dbReference type="GO" id="GO:0004674">
    <property type="term" value="F:protein serine/threonine kinase activity"/>
    <property type="evidence" value="ECO:0007669"/>
    <property type="project" value="UniProtKB-KW"/>
</dbReference>
<dbReference type="AlphaFoldDB" id="A0A4P9WZT8"/>
<evidence type="ECO:0000256" key="6">
    <source>
        <dbReference type="ARBA" id="ARBA00022840"/>
    </source>
</evidence>
<keyword evidence="2" id="KW-0723">Serine/threonine-protein kinase</keyword>
<dbReference type="Pfam" id="PF00069">
    <property type="entry name" value="Pkinase"/>
    <property type="match status" value="1"/>
</dbReference>
<evidence type="ECO:0000256" key="2">
    <source>
        <dbReference type="ARBA" id="ARBA00022527"/>
    </source>
</evidence>
<evidence type="ECO:0000256" key="3">
    <source>
        <dbReference type="ARBA" id="ARBA00022679"/>
    </source>
</evidence>
<dbReference type="InterPro" id="IPR001245">
    <property type="entry name" value="Ser-Thr/Tyr_kinase_cat_dom"/>
</dbReference>
<gene>
    <name evidence="11" type="ORF">CAUPRSCDRAFT_11406</name>
</gene>
<evidence type="ECO:0000256" key="5">
    <source>
        <dbReference type="ARBA" id="ARBA00022777"/>
    </source>
</evidence>
<feature type="compositionally biased region" description="Low complexity" evidence="9">
    <location>
        <begin position="359"/>
        <end position="375"/>
    </location>
</feature>
<evidence type="ECO:0000313" key="11">
    <source>
        <dbReference type="EMBL" id="RKO96896.1"/>
    </source>
</evidence>
<evidence type="ECO:0000256" key="9">
    <source>
        <dbReference type="SAM" id="MobiDB-lite"/>
    </source>
</evidence>
<evidence type="ECO:0000256" key="8">
    <source>
        <dbReference type="ARBA" id="ARBA00048679"/>
    </source>
</evidence>
<evidence type="ECO:0000259" key="10">
    <source>
        <dbReference type="PROSITE" id="PS50011"/>
    </source>
</evidence>
<keyword evidence="5 11" id="KW-0418">Kinase</keyword>
<evidence type="ECO:0000256" key="7">
    <source>
        <dbReference type="ARBA" id="ARBA00047899"/>
    </source>
</evidence>
<dbReference type="PROSITE" id="PS00108">
    <property type="entry name" value="PROTEIN_KINASE_ST"/>
    <property type="match status" value="1"/>
</dbReference>
<accession>A0A4P9WZT8</accession>
<comment type="catalytic activity">
    <reaction evidence="8">
        <text>L-seryl-[protein] + ATP = O-phospho-L-seryl-[protein] + ADP + H(+)</text>
        <dbReference type="Rhea" id="RHEA:17989"/>
        <dbReference type="Rhea" id="RHEA-COMP:9863"/>
        <dbReference type="Rhea" id="RHEA-COMP:11604"/>
        <dbReference type="ChEBI" id="CHEBI:15378"/>
        <dbReference type="ChEBI" id="CHEBI:29999"/>
        <dbReference type="ChEBI" id="CHEBI:30616"/>
        <dbReference type="ChEBI" id="CHEBI:83421"/>
        <dbReference type="ChEBI" id="CHEBI:456216"/>
        <dbReference type="EC" id="2.7.11.1"/>
    </reaction>
</comment>
<comment type="catalytic activity">
    <reaction evidence="7">
        <text>L-threonyl-[protein] + ATP = O-phospho-L-threonyl-[protein] + ADP + H(+)</text>
        <dbReference type="Rhea" id="RHEA:46608"/>
        <dbReference type="Rhea" id="RHEA-COMP:11060"/>
        <dbReference type="Rhea" id="RHEA-COMP:11605"/>
        <dbReference type="ChEBI" id="CHEBI:15378"/>
        <dbReference type="ChEBI" id="CHEBI:30013"/>
        <dbReference type="ChEBI" id="CHEBI:30616"/>
        <dbReference type="ChEBI" id="CHEBI:61977"/>
        <dbReference type="ChEBI" id="CHEBI:456216"/>
        <dbReference type="EC" id="2.7.11.1"/>
    </reaction>
</comment>
<proteinExistence type="predicted"/>
<organism evidence="11 12">
    <name type="scientific">Caulochytrium protostelioides</name>
    <dbReference type="NCBI Taxonomy" id="1555241"/>
    <lineage>
        <taxon>Eukaryota</taxon>
        <taxon>Fungi</taxon>
        <taxon>Fungi incertae sedis</taxon>
        <taxon>Chytridiomycota</taxon>
        <taxon>Chytridiomycota incertae sedis</taxon>
        <taxon>Chytridiomycetes</taxon>
        <taxon>Caulochytriales</taxon>
        <taxon>Caulochytriaceae</taxon>
        <taxon>Caulochytrium</taxon>
    </lineage>
</organism>
<evidence type="ECO:0000256" key="4">
    <source>
        <dbReference type="ARBA" id="ARBA00022741"/>
    </source>
</evidence>
<evidence type="ECO:0000313" key="12">
    <source>
        <dbReference type="Proteomes" id="UP000268535"/>
    </source>
</evidence>
<dbReference type="SUPFAM" id="SSF56112">
    <property type="entry name" value="Protein kinase-like (PK-like)"/>
    <property type="match status" value="1"/>
</dbReference>
<dbReference type="GO" id="GO:0005524">
    <property type="term" value="F:ATP binding"/>
    <property type="evidence" value="ECO:0007669"/>
    <property type="project" value="UniProtKB-KW"/>
</dbReference>
<dbReference type="InterPro" id="IPR011009">
    <property type="entry name" value="Kinase-like_dom_sf"/>
</dbReference>
<dbReference type="EMBL" id="ML009538">
    <property type="protein sequence ID" value="RKO96896.1"/>
    <property type="molecule type" value="Genomic_DNA"/>
</dbReference>
<protein>
    <recommendedName>
        <fullName evidence="1">non-specific serine/threonine protein kinase</fullName>
        <ecNumber evidence="1">2.7.11.1</ecNumber>
    </recommendedName>
</protein>
<dbReference type="InterPro" id="IPR051131">
    <property type="entry name" value="NEK_Ser/Thr_kinase_NIMA"/>
</dbReference>
<dbReference type="PROSITE" id="PS50011">
    <property type="entry name" value="PROTEIN_KINASE_DOM"/>
    <property type="match status" value="1"/>
</dbReference>
<reference evidence="12" key="1">
    <citation type="journal article" date="2018" name="Nat. Microbiol.">
        <title>Leveraging single-cell genomics to expand the fungal tree of life.</title>
        <authorList>
            <person name="Ahrendt S.R."/>
            <person name="Quandt C.A."/>
            <person name="Ciobanu D."/>
            <person name="Clum A."/>
            <person name="Salamov A."/>
            <person name="Andreopoulos B."/>
            <person name="Cheng J.F."/>
            <person name="Woyke T."/>
            <person name="Pelin A."/>
            <person name="Henrissat B."/>
            <person name="Reynolds N.K."/>
            <person name="Benny G.L."/>
            <person name="Smith M.E."/>
            <person name="James T.Y."/>
            <person name="Grigoriev I.V."/>
        </authorList>
    </citation>
    <scope>NUCLEOTIDE SEQUENCE [LARGE SCALE GENOMIC DNA]</scope>
    <source>
        <strain evidence="12">ATCC 52028</strain>
    </source>
</reference>
<dbReference type="PANTHER" id="PTHR44899">
    <property type="entry name" value="CAMK FAMILY PROTEIN KINASE"/>
    <property type="match status" value="1"/>
</dbReference>
<feature type="region of interest" description="Disordered" evidence="9">
    <location>
        <begin position="270"/>
        <end position="385"/>
    </location>
</feature>
<dbReference type="InterPro" id="IPR000719">
    <property type="entry name" value="Prot_kinase_dom"/>
</dbReference>
<evidence type="ECO:0000256" key="1">
    <source>
        <dbReference type="ARBA" id="ARBA00012513"/>
    </source>
</evidence>
<keyword evidence="4" id="KW-0547">Nucleotide-binding</keyword>
<keyword evidence="3" id="KW-0808">Transferase</keyword>
<feature type="domain" description="Protein kinase" evidence="10">
    <location>
        <begin position="1"/>
        <end position="212"/>
    </location>
</feature>
<dbReference type="Gene3D" id="3.30.200.20">
    <property type="entry name" value="Phosphorylase Kinase, domain 1"/>
    <property type="match status" value="1"/>
</dbReference>
<feature type="compositionally biased region" description="Basic residues" evidence="9">
    <location>
        <begin position="302"/>
        <end position="312"/>
    </location>
</feature>
<dbReference type="Proteomes" id="UP000268535">
    <property type="component" value="Unassembled WGS sequence"/>
</dbReference>